<dbReference type="RefSeq" id="WP_181058800.1">
    <property type="nucleotide sequence ID" value="NZ_JACDTY010000007.1"/>
</dbReference>
<evidence type="ECO:0000256" key="2">
    <source>
        <dbReference type="SAM" id="Phobius"/>
    </source>
</evidence>
<reference evidence="3 4" key="1">
    <citation type="submission" date="2020-07" db="EMBL/GenBank/DDBJ databases">
        <title>Definition of the novel symbiovar canariense within Mesorhizobium novociceri, a new species of genus Mesorhizobium nodulating Cicer canariense in the Caldera de Taburiente National Park (La Palma, Canary Islands).</title>
        <authorList>
            <person name="Leon-Barrios M."/>
            <person name="Perez-Yepez J."/>
            <person name="Flores-Felix J.D."/>
            <person name="Ramirez-Baena M.H."/>
            <person name="Pulido-Suarez L."/>
            <person name="Igual J.M."/>
            <person name="Velazquez E."/>
            <person name="Peix A."/>
        </authorList>
    </citation>
    <scope>NUCLEOTIDE SEQUENCE [LARGE SCALE GENOMIC DNA]</scope>
    <source>
        <strain evidence="3 4">CCANP35</strain>
    </source>
</reference>
<name>A0A838B540_9HYPH</name>
<evidence type="ECO:0000313" key="3">
    <source>
        <dbReference type="EMBL" id="MBA1141948.1"/>
    </source>
</evidence>
<protein>
    <submittedName>
        <fullName evidence="3">Uncharacterized protein</fullName>
    </submittedName>
</protein>
<gene>
    <name evidence="3" type="ORF">H0241_17005</name>
</gene>
<organism evidence="3 4">
    <name type="scientific">Mesorhizobium neociceri</name>
    <dbReference type="NCBI Taxonomy" id="1307853"/>
    <lineage>
        <taxon>Bacteria</taxon>
        <taxon>Pseudomonadati</taxon>
        <taxon>Pseudomonadota</taxon>
        <taxon>Alphaproteobacteria</taxon>
        <taxon>Hyphomicrobiales</taxon>
        <taxon>Phyllobacteriaceae</taxon>
        <taxon>Mesorhizobium</taxon>
    </lineage>
</organism>
<sequence>MTMISEPDMPAIEIGTETRIGEQAVVGKPSDKSIIGAVIIGTSLITLVNIIAAVYLYRGISDMRFLEGRLEQLGTFEQRIGGRLDTVNNGFQSRFEKLDSQLQSSFGEINRSIARLEQNQPLARDEVMSSAAEPSVDTTSSMAEAPAVLDGEGATEPSAVDAPRPPKNRVAAAAPAPSPNYQRIQQADGKVYYKKIN</sequence>
<accession>A0A838B540</accession>
<keyword evidence="2" id="KW-0812">Transmembrane</keyword>
<dbReference type="AlphaFoldDB" id="A0A838B540"/>
<keyword evidence="2" id="KW-1133">Transmembrane helix</keyword>
<comment type="caution">
    <text evidence="3">The sequence shown here is derived from an EMBL/GenBank/DDBJ whole genome shotgun (WGS) entry which is preliminary data.</text>
</comment>
<keyword evidence="4" id="KW-1185">Reference proteome</keyword>
<proteinExistence type="predicted"/>
<dbReference type="Proteomes" id="UP000558284">
    <property type="component" value="Unassembled WGS sequence"/>
</dbReference>
<feature type="region of interest" description="Disordered" evidence="1">
    <location>
        <begin position="124"/>
        <end position="189"/>
    </location>
</feature>
<dbReference type="EMBL" id="JACDTY010000007">
    <property type="protein sequence ID" value="MBA1141948.1"/>
    <property type="molecule type" value="Genomic_DNA"/>
</dbReference>
<feature type="transmembrane region" description="Helical" evidence="2">
    <location>
        <begin position="34"/>
        <end position="57"/>
    </location>
</feature>
<keyword evidence="2" id="KW-0472">Membrane</keyword>
<evidence type="ECO:0000256" key="1">
    <source>
        <dbReference type="SAM" id="MobiDB-lite"/>
    </source>
</evidence>
<evidence type="ECO:0000313" key="4">
    <source>
        <dbReference type="Proteomes" id="UP000558284"/>
    </source>
</evidence>